<sequence length="87" mass="9379">MSRDARATKACDGSTTAIVHDGKIAKRRGYTANAPMHDWWGAVTSRTGHTACRANGQRSPDGHLPGCAEAGRKLTVDEIEKLFLTRA</sequence>
<dbReference type="RefSeq" id="WP_042545572.1">
    <property type="nucleotide sequence ID" value="NZ_JXSQ01000055.1"/>
</dbReference>
<reference evidence="1 2" key="1">
    <citation type="submission" date="2015-01" db="EMBL/GenBank/DDBJ databases">
        <title>Draft genome sequence of Leucobacter komagatae strain VKM ST2845.</title>
        <authorList>
            <person name="Karlyshev A.V."/>
            <person name="Kudryashova E.B."/>
        </authorList>
    </citation>
    <scope>NUCLEOTIDE SEQUENCE [LARGE SCALE GENOMIC DNA]</scope>
    <source>
        <strain evidence="1 2">VKM ST2845</strain>
    </source>
</reference>
<dbReference type="AlphaFoldDB" id="A0A0D0IJM4"/>
<dbReference type="Proteomes" id="UP000032120">
    <property type="component" value="Unassembled WGS sequence"/>
</dbReference>
<name>A0A0D0IJM4_9MICO</name>
<gene>
    <name evidence="1" type="ORF">SD72_16555</name>
</gene>
<organism evidence="1 2">
    <name type="scientific">Leucobacter komagatae</name>
    <dbReference type="NCBI Taxonomy" id="55969"/>
    <lineage>
        <taxon>Bacteria</taxon>
        <taxon>Bacillati</taxon>
        <taxon>Actinomycetota</taxon>
        <taxon>Actinomycetes</taxon>
        <taxon>Micrococcales</taxon>
        <taxon>Microbacteriaceae</taxon>
        <taxon>Leucobacter</taxon>
    </lineage>
</organism>
<comment type="caution">
    <text evidence="1">The sequence shown here is derived from an EMBL/GenBank/DDBJ whole genome shotgun (WGS) entry which is preliminary data.</text>
</comment>
<proteinExistence type="predicted"/>
<evidence type="ECO:0000313" key="1">
    <source>
        <dbReference type="EMBL" id="KIP51247.1"/>
    </source>
</evidence>
<accession>A0A0D0IJM4</accession>
<protein>
    <submittedName>
        <fullName evidence="1">Uncharacterized protein</fullName>
    </submittedName>
</protein>
<evidence type="ECO:0000313" key="2">
    <source>
        <dbReference type="Proteomes" id="UP000032120"/>
    </source>
</evidence>
<keyword evidence="2" id="KW-1185">Reference proteome</keyword>
<dbReference type="EMBL" id="JXSQ01000055">
    <property type="protein sequence ID" value="KIP51247.1"/>
    <property type="molecule type" value="Genomic_DNA"/>
</dbReference>